<keyword evidence="5" id="KW-0812">Transmembrane</keyword>
<proteinExistence type="inferred from homology"/>
<accession>A0A6B2LYP2</accession>
<gene>
    <name evidence="10" type="ORF">G0Q06_00255</name>
</gene>
<dbReference type="EMBL" id="JAAGNX010000001">
    <property type="protein sequence ID" value="NDV60877.1"/>
    <property type="molecule type" value="Genomic_DNA"/>
</dbReference>
<protein>
    <submittedName>
        <fullName evidence="10">TolC family protein</fullName>
    </submittedName>
</protein>
<dbReference type="SUPFAM" id="SSF56954">
    <property type="entry name" value="Outer membrane efflux proteins (OEP)"/>
    <property type="match status" value="1"/>
</dbReference>
<dbReference type="InterPro" id="IPR003423">
    <property type="entry name" value="OMP_efflux"/>
</dbReference>
<feature type="coiled-coil region" evidence="8">
    <location>
        <begin position="325"/>
        <end position="352"/>
    </location>
</feature>
<evidence type="ECO:0000256" key="4">
    <source>
        <dbReference type="ARBA" id="ARBA00022452"/>
    </source>
</evidence>
<keyword evidence="6" id="KW-0472">Membrane</keyword>
<evidence type="ECO:0000313" key="11">
    <source>
        <dbReference type="Proteomes" id="UP000478417"/>
    </source>
</evidence>
<dbReference type="GO" id="GO:0015562">
    <property type="term" value="F:efflux transmembrane transporter activity"/>
    <property type="evidence" value="ECO:0007669"/>
    <property type="project" value="InterPro"/>
</dbReference>
<evidence type="ECO:0000256" key="2">
    <source>
        <dbReference type="ARBA" id="ARBA00007613"/>
    </source>
</evidence>
<evidence type="ECO:0000313" key="10">
    <source>
        <dbReference type="EMBL" id="NDV60877.1"/>
    </source>
</evidence>
<organism evidence="10 11">
    <name type="scientific">Oceanipulchritudo coccoides</name>
    <dbReference type="NCBI Taxonomy" id="2706888"/>
    <lineage>
        <taxon>Bacteria</taxon>
        <taxon>Pseudomonadati</taxon>
        <taxon>Verrucomicrobiota</taxon>
        <taxon>Opitutia</taxon>
        <taxon>Puniceicoccales</taxon>
        <taxon>Oceanipulchritudinaceae</taxon>
        <taxon>Oceanipulchritudo</taxon>
    </lineage>
</organism>
<keyword evidence="4" id="KW-1134">Transmembrane beta strand</keyword>
<dbReference type="Proteomes" id="UP000478417">
    <property type="component" value="Unassembled WGS sequence"/>
</dbReference>
<dbReference type="GO" id="GO:1990281">
    <property type="term" value="C:efflux pump complex"/>
    <property type="evidence" value="ECO:0007669"/>
    <property type="project" value="TreeGrafter"/>
</dbReference>
<feature type="coiled-coil region" evidence="8">
    <location>
        <begin position="395"/>
        <end position="422"/>
    </location>
</feature>
<comment type="similarity">
    <text evidence="2">Belongs to the outer membrane factor (OMF) (TC 1.B.17) family.</text>
</comment>
<keyword evidence="8" id="KW-0175">Coiled coil</keyword>
<sequence>MLKKHLFLLFILCGNSLILAATVDLNLKGALDRAPEANFQILLSEQGLVVQEEATRSARSGLLPQVSLQASQGRSMNPTVDAFSAALPGAKKRYFNDRFDALLRARLSLVNTRTWDDWKISKLTLQATRLQLDNTVQEVLRSIGLAYFAHWRNQRRLDVIDANLERDRLLLRIARDQQDAGVATDLDVTRAEVRLATNELARLQQETTLMDSSLRLKRILNISLDNQLNLVREAFDIELAELDYDRSGLADVLEKRPDYRRLQTELERESLALRASKRDRLPSLDLTGEWGLASESWSDSMEEQWAVGIGLSMPIFEGFRLDAQKRAAAAALRQKELELEDLTAQIEADYRLALQTMESGFRRVEVARRAVALNEREFELSRIRFEEGVADNSDVVDAQANLADAEDALVEAEYQYAQARINLAYVEGDVRAILQ</sequence>
<dbReference type="Gene3D" id="1.20.1600.10">
    <property type="entry name" value="Outer membrane efflux proteins (OEP)"/>
    <property type="match status" value="1"/>
</dbReference>
<dbReference type="GO" id="GO:0015288">
    <property type="term" value="F:porin activity"/>
    <property type="evidence" value="ECO:0007669"/>
    <property type="project" value="TreeGrafter"/>
</dbReference>
<evidence type="ECO:0000256" key="8">
    <source>
        <dbReference type="SAM" id="Coils"/>
    </source>
</evidence>
<dbReference type="InterPro" id="IPR051906">
    <property type="entry name" value="TolC-like"/>
</dbReference>
<dbReference type="GO" id="GO:0009279">
    <property type="term" value="C:cell outer membrane"/>
    <property type="evidence" value="ECO:0007669"/>
    <property type="project" value="UniProtKB-SubCell"/>
</dbReference>
<keyword evidence="9" id="KW-0732">Signal</keyword>
<dbReference type="AlphaFoldDB" id="A0A6B2LYP2"/>
<keyword evidence="7" id="KW-0998">Cell outer membrane</keyword>
<evidence type="ECO:0000256" key="9">
    <source>
        <dbReference type="SAM" id="SignalP"/>
    </source>
</evidence>
<evidence type="ECO:0000256" key="5">
    <source>
        <dbReference type="ARBA" id="ARBA00022692"/>
    </source>
</evidence>
<name>A0A6B2LYP2_9BACT</name>
<dbReference type="PANTHER" id="PTHR30026:SF20">
    <property type="entry name" value="OUTER MEMBRANE PROTEIN TOLC"/>
    <property type="match status" value="1"/>
</dbReference>
<feature type="signal peptide" evidence="9">
    <location>
        <begin position="1"/>
        <end position="20"/>
    </location>
</feature>
<evidence type="ECO:0000256" key="3">
    <source>
        <dbReference type="ARBA" id="ARBA00022448"/>
    </source>
</evidence>
<feature type="chain" id="PRO_5025558661" evidence="9">
    <location>
        <begin position="21"/>
        <end position="435"/>
    </location>
</feature>
<dbReference type="RefSeq" id="WP_163961294.1">
    <property type="nucleotide sequence ID" value="NZ_JAAGNX010000001.1"/>
</dbReference>
<reference evidence="10 11" key="1">
    <citation type="submission" date="2020-02" db="EMBL/GenBank/DDBJ databases">
        <title>Albibacoteraceae fam. nov., the first described family within the subdivision 4 Verrucomicrobia.</title>
        <authorList>
            <person name="Xi F."/>
        </authorList>
    </citation>
    <scope>NUCLEOTIDE SEQUENCE [LARGE SCALE GENOMIC DNA]</scope>
    <source>
        <strain evidence="10 11">CK1056</strain>
    </source>
</reference>
<comment type="caution">
    <text evidence="10">The sequence shown here is derived from an EMBL/GenBank/DDBJ whole genome shotgun (WGS) entry which is preliminary data.</text>
</comment>
<dbReference type="Pfam" id="PF02321">
    <property type="entry name" value="OEP"/>
    <property type="match status" value="2"/>
</dbReference>
<evidence type="ECO:0000256" key="1">
    <source>
        <dbReference type="ARBA" id="ARBA00004442"/>
    </source>
</evidence>
<dbReference type="PANTHER" id="PTHR30026">
    <property type="entry name" value="OUTER MEMBRANE PROTEIN TOLC"/>
    <property type="match status" value="1"/>
</dbReference>
<comment type="subcellular location">
    <subcellularLocation>
        <location evidence="1">Cell outer membrane</location>
    </subcellularLocation>
</comment>
<keyword evidence="11" id="KW-1185">Reference proteome</keyword>
<evidence type="ECO:0000256" key="6">
    <source>
        <dbReference type="ARBA" id="ARBA00023136"/>
    </source>
</evidence>
<evidence type="ECO:0000256" key="7">
    <source>
        <dbReference type="ARBA" id="ARBA00023237"/>
    </source>
</evidence>
<keyword evidence="3" id="KW-0813">Transport</keyword>